<sequence length="90" mass="10496">MARILITPEEIDKASSLFKTTSQQSRELVNKLNSTIQSMQGQWDGMTQQRFFQRYETDKKNMETYITMLNDVSQELAKIAERFRAADQQG</sequence>
<dbReference type="AlphaFoldDB" id="A0A919YN01"/>
<dbReference type="NCBIfam" id="TIGR03930">
    <property type="entry name" value="WXG100_ESAT6"/>
    <property type="match status" value="1"/>
</dbReference>
<dbReference type="Pfam" id="PF06013">
    <property type="entry name" value="WXG100"/>
    <property type="match status" value="1"/>
</dbReference>
<name>A0A919YN01_9BACL</name>
<evidence type="ECO:0000256" key="1">
    <source>
        <dbReference type="RuleBase" id="RU362001"/>
    </source>
</evidence>
<reference evidence="2 3" key="1">
    <citation type="submission" date="2021-03" db="EMBL/GenBank/DDBJ databases">
        <title>Antimicrobial resistance genes in bacteria isolated from Japanese honey, and their potential for conferring macrolide and lincosamide resistance in the American foulbrood pathogen Paenibacillus larvae.</title>
        <authorList>
            <person name="Okamoto M."/>
            <person name="Kumagai M."/>
            <person name="Kanamori H."/>
            <person name="Takamatsu D."/>
        </authorList>
    </citation>
    <scope>NUCLEOTIDE SEQUENCE [LARGE SCALE GENOMIC DNA]</scope>
    <source>
        <strain evidence="2 3">J34TS1</strain>
    </source>
</reference>
<gene>
    <name evidence="2" type="ORF">J34TS1_63500</name>
</gene>
<evidence type="ECO:0000313" key="2">
    <source>
        <dbReference type="EMBL" id="GIO51585.1"/>
    </source>
</evidence>
<comment type="caution">
    <text evidence="2">The sequence shown here is derived from an EMBL/GenBank/DDBJ whole genome shotgun (WGS) entry which is preliminary data.</text>
</comment>
<dbReference type="EMBL" id="BORT01000058">
    <property type="protein sequence ID" value="GIO51585.1"/>
    <property type="molecule type" value="Genomic_DNA"/>
</dbReference>
<organism evidence="2 3">
    <name type="scientific">Paenibacillus azoreducens</name>
    <dbReference type="NCBI Taxonomy" id="116718"/>
    <lineage>
        <taxon>Bacteria</taxon>
        <taxon>Bacillati</taxon>
        <taxon>Bacillota</taxon>
        <taxon>Bacilli</taxon>
        <taxon>Bacillales</taxon>
        <taxon>Paenibacillaceae</taxon>
        <taxon>Paenibacillus</taxon>
    </lineage>
</organism>
<proteinExistence type="inferred from homology"/>
<dbReference type="SUPFAM" id="SSF140453">
    <property type="entry name" value="EsxAB dimer-like"/>
    <property type="match status" value="1"/>
</dbReference>
<dbReference type="RefSeq" id="WP_212981562.1">
    <property type="nucleotide sequence ID" value="NZ_AP025343.1"/>
</dbReference>
<protein>
    <recommendedName>
        <fullName evidence="1">ESAT-6-like protein</fullName>
    </recommendedName>
</protein>
<comment type="similarity">
    <text evidence="1">Belongs to the WXG100 family.</text>
</comment>
<accession>A0A919YN01</accession>
<dbReference type="Proteomes" id="UP000682811">
    <property type="component" value="Unassembled WGS sequence"/>
</dbReference>
<dbReference type="InterPro" id="IPR036689">
    <property type="entry name" value="ESAT-6-like_sf"/>
</dbReference>
<dbReference type="InterPro" id="IPR010310">
    <property type="entry name" value="T7SS_ESAT-6-like"/>
</dbReference>
<keyword evidence="3" id="KW-1185">Reference proteome</keyword>
<evidence type="ECO:0000313" key="3">
    <source>
        <dbReference type="Proteomes" id="UP000682811"/>
    </source>
</evidence>
<dbReference type="Gene3D" id="1.10.287.850">
    <property type="entry name" value="HP0062-like domain"/>
    <property type="match status" value="1"/>
</dbReference>